<dbReference type="Gene3D" id="3.30.200.20">
    <property type="entry name" value="Phosphorylase Kinase, domain 1"/>
    <property type="match status" value="1"/>
</dbReference>
<keyword evidence="6 7" id="KW-0067">ATP-binding</keyword>
<name>A0ABW7JVW9_9NOCA</name>
<sequence>MFDSEGGEAVPLRPGETIGGYRIQKVLGAGGMGTVYLAKHPNLPRMYALKVLKPELTQDDEFRLRFQREGSLAASLDHPNLISVHNRGEEDGQLWIAMAYIEGTDAAVEVEKGPLVMTMRRALRIITEVGKGLDYAHEQGLLHRDVKPANFLLSGPDPADERVVLTDFGVARSAEDNLHLTQTGTFIATMAYAAPEQLLGQPLDHRTDIYGLACALMKLLTGYEAFPSPIPAKVMMGHLHEPPPRPSTIRGELPPAIDAVIAKAMAKDKNDRYDSCREFAEAATAALTEAPHATGPVGAYAPYQAGPQQLYASGPQPTYQHPGAAFTGPNGQFQPPPKPARSTGLIVGISAAALALIVGVGIAIAVTNSGGDSSSRTAANSSAQAVTTTKTGPTTTSVFTSAAPATSEAPISAADCQLYDGIKADVDAAIAVKAPDHSDRAKKYRGIADEIDPVAAQMGPGKVKDYMNQSSTAARQLADLADRGGASEDELEGLRLQFVDPWTALSFLCL</sequence>
<evidence type="ECO:0000256" key="9">
    <source>
        <dbReference type="SAM" id="Phobius"/>
    </source>
</evidence>
<keyword evidence="5 11" id="KW-0418">Kinase</keyword>
<keyword evidence="9" id="KW-0472">Membrane</keyword>
<accession>A0ABW7JVW9</accession>
<dbReference type="Pfam" id="PF00069">
    <property type="entry name" value="Pkinase"/>
    <property type="match status" value="1"/>
</dbReference>
<gene>
    <name evidence="11" type="ORF">ACHIPZ_28675</name>
</gene>
<dbReference type="RefSeq" id="WP_395119236.1">
    <property type="nucleotide sequence ID" value="NZ_JBIMSO010000143.1"/>
</dbReference>
<dbReference type="SUPFAM" id="SSF56112">
    <property type="entry name" value="Protein kinase-like (PK-like)"/>
    <property type="match status" value="1"/>
</dbReference>
<feature type="transmembrane region" description="Helical" evidence="9">
    <location>
        <begin position="345"/>
        <end position="366"/>
    </location>
</feature>
<dbReference type="PROSITE" id="PS00107">
    <property type="entry name" value="PROTEIN_KINASE_ATP"/>
    <property type="match status" value="1"/>
</dbReference>
<dbReference type="InterPro" id="IPR000719">
    <property type="entry name" value="Prot_kinase_dom"/>
</dbReference>
<keyword evidence="3 11" id="KW-0808">Transferase</keyword>
<evidence type="ECO:0000313" key="12">
    <source>
        <dbReference type="Proteomes" id="UP001609175"/>
    </source>
</evidence>
<dbReference type="CDD" id="cd14014">
    <property type="entry name" value="STKc_PknB_like"/>
    <property type="match status" value="1"/>
</dbReference>
<feature type="region of interest" description="Disordered" evidence="8">
    <location>
        <begin position="369"/>
        <end position="396"/>
    </location>
</feature>
<dbReference type="Gene3D" id="1.10.510.10">
    <property type="entry name" value="Transferase(Phosphotransferase) domain 1"/>
    <property type="match status" value="1"/>
</dbReference>
<dbReference type="PANTHER" id="PTHR43289">
    <property type="entry name" value="MITOGEN-ACTIVATED PROTEIN KINASE KINASE KINASE 20-RELATED"/>
    <property type="match status" value="1"/>
</dbReference>
<organism evidence="11 12">
    <name type="scientific">Antrihabitans spumae</name>
    <dbReference type="NCBI Taxonomy" id="3373370"/>
    <lineage>
        <taxon>Bacteria</taxon>
        <taxon>Bacillati</taxon>
        <taxon>Actinomycetota</taxon>
        <taxon>Actinomycetes</taxon>
        <taxon>Mycobacteriales</taxon>
        <taxon>Nocardiaceae</taxon>
        <taxon>Antrihabitans</taxon>
    </lineage>
</organism>
<comment type="caution">
    <text evidence="11">The sequence shown here is derived from an EMBL/GenBank/DDBJ whole genome shotgun (WGS) entry which is preliminary data.</text>
</comment>
<reference evidence="11 12" key="1">
    <citation type="submission" date="2024-10" db="EMBL/GenBank/DDBJ databases">
        <authorList>
            <person name="Riesco R."/>
        </authorList>
    </citation>
    <scope>NUCLEOTIDE SEQUENCE [LARGE SCALE GENOMIC DNA]</scope>
    <source>
        <strain evidence="11 12">NCIMB 15449</strain>
    </source>
</reference>
<protein>
    <recommendedName>
        <fullName evidence="1">non-specific serine/threonine protein kinase</fullName>
        <ecNumber evidence="1">2.7.11.1</ecNumber>
    </recommendedName>
</protein>
<feature type="compositionally biased region" description="Polar residues" evidence="8">
    <location>
        <begin position="369"/>
        <end position="386"/>
    </location>
</feature>
<evidence type="ECO:0000256" key="5">
    <source>
        <dbReference type="ARBA" id="ARBA00022777"/>
    </source>
</evidence>
<evidence type="ECO:0000256" key="1">
    <source>
        <dbReference type="ARBA" id="ARBA00012513"/>
    </source>
</evidence>
<dbReference type="Proteomes" id="UP001609175">
    <property type="component" value="Unassembled WGS sequence"/>
</dbReference>
<keyword evidence="2" id="KW-0723">Serine/threonine-protein kinase</keyword>
<dbReference type="InterPro" id="IPR008271">
    <property type="entry name" value="Ser/Thr_kinase_AS"/>
</dbReference>
<keyword evidence="9" id="KW-0812">Transmembrane</keyword>
<feature type="compositionally biased region" description="Low complexity" evidence="8">
    <location>
        <begin position="387"/>
        <end position="396"/>
    </location>
</feature>
<evidence type="ECO:0000259" key="10">
    <source>
        <dbReference type="PROSITE" id="PS50011"/>
    </source>
</evidence>
<dbReference type="PROSITE" id="PS00108">
    <property type="entry name" value="PROTEIN_KINASE_ST"/>
    <property type="match status" value="1"/>
</dbReference>
<proteinExistence type="predicted"/>
<dbReference type="EC" id="2.7.11.1" evidence="1"/>
<dbReference type="InterPro" id="IPR011009">
    <property type="entry name" value="Kinase-like_dom_sf"/>
</dbReference>
<evidence type="ECO:0000256" key="7">
    <source>
        <dbReference type="PROSITE-ProRule" id="PRU10141"/>
    </source>
</evidence>
<dbReference type="PANTHER" id="PTHR43289:SF6">
    <property type="entry name" value="SERINE_THREONINE-PROTEIN KINASE NEKL-3"/>
    <property type="match status" value="1"/>
</dbReference>
<feature type="binding site" evidence="7">
    <location>
        <position position="50"/>
    </location>
    <ligand>
        <name>ATP</name>
        <dbReference type="ChEBI" id="CHEBI:30616"/>
    </ligand>
</feature>
<keyword evidence="9" id="KW-1133">Transmembrane helix</keyword>
<dbReference type="GO" id="GO:0004674">
    <property type="term" value="F:protein serine/threonine kinase activity"/>
    <property type="evidence" value="ECO:0007669"/>
    <property type="project" value="UniProtKB-EC"/>
</dbReference>
<evidence type="ECO:0000256" key="2">
    <source>
        <dbReference type="ARBA" id="ARBA00022527"/>
    </source>
</evidence>
<evidence type="ECO:0000256" key="8">
    <source>
        <dbReference type="SAM" id="MobiDB-lite"/>
    </source>
</evidence>
<feature type="region of interest" description="Disordered" evidence="8">
    <location>
        <begin position="312"/>
        <end position="340"/>
    </location>
</feature>
<evidence type="ECO:0000256" key="3">
    <source>
        <dbReference type="ARBA" id="ARBA00022679"/>
    </source>
</evidence>
<dbReference type="SMART" id="SM00220">
    <property type="entry name" value="S_TKc"/>
    <property type="match status" value="1"/>
</dbReference>
<dbReference type="EMBL" id="JBIMSO010000143">
    <property type="protein sequence ID" value="MFH5212147.1"/>
    <property type="molecule type" value="Genomic_DNA"/>
</dbReference>
<evidence type="ECO:0000313" key="11">
    <source>
        <dbReference type="EMBL" id="MFH5212147.1"/>
    </source>
</evidence>
<evidence type="ECO:0000256" key="6">
    <source>
        <dbReference type="ARBA" id="ARBA00022840"/>
    </source>
</evidence>
<dbReference type="PROSITE" id="PS50011">
    <property type="entry name" value="PROTEIN_KINASE_DOM"/>
    <property type="match status" value="1"/>
</dbReference>
<dbReference type="InterPro" id="IPR017441">
    <property type="entry name" value="Protein_kinase_ATP_BS"/>
</dbReference>
<evidence type="ECO:0000256" key="4">
    <source>
        <dbReference type="ARBA" id="ARBA00022741"/>
    </source>
</evidence>
<feature type="domain" description="Protein kinase" evidence="10">
    <location>
        <begin position="21"/>
        <end position="287"/>
    </location>
</feature>
<keyword evidence="4 7" id="KW-0547">Nucleotide-binding</keyword>